<organism evidence="1 2">
    <name type="scientific">Smallanthus sonchifolius</name>
    <dbReference type="NCBI Taxonomy" id="185202"/>
    <lineage>
        <taxon>Eukaryota</taxon>
        <taxon>Viridiplantae</taxon>
        <taxon>Streptophyta</taxon>
        <taxon>Embryophyta</taxon>
        <taxon>Tracheophyta</taxon>
        <taxon>Spermatophyta</taxon>
        <taxon>Magnoliopsida</taxon>
        <taxon>eudicotyledons</taxon>
        <taxon>Gunneridae</taxon>
        <taxon>Pentapetalae</taxon>
        <taxon>asterids</taxon>
        <taxon>campanulids</taxon>
        <taxon>Asterales</taxon>
        <taxon>Asteraceae</taxon>
        <taxon>Asteroideae</taxon>
        <taxon>Heliantheae alliance</taxon>
        <taxon>Millerieae</taxon>
        <taxon>Smallanthus</taxon>
    </lineage>
</organism>
<reference evidence="1 2" key="2">
    <citation type="journal article" date="2022" name="Mol. Ecol. Resour.">
        <title>The genomes of chicory, endive, great burdock and yacon provide insights into Asteraceae paleo-polyploidization history and plant inulin production.</title>
        <authorList>
            <person name="Fan W."/>
            <person name="Wang S."/>
            <person name="Wang H."/>
            <person name="Wang A."/>
            <person name="Jiang F."/>
            <person name="Liu H."/>
            <person name="Zhao H."/>
            <person name="Xu D."/>
            <person name="Zhang Y."/>
        </authorList>
    </citation>
    <scope>NUCLEOTIDE SEQUENCE [LARGE SCALE GENOMIC DNA]</scope>
    <source>
        <strain evidence="2">cv. Yunnan</strain>
        <tissue evidence="1">Leaves</tissue>
    </source>
</reference>
<dbReference type="EMBL" id="CM042043">
    <property type="protein sequence ID" value="KAI3696346.1"/>
    <property type="molecule type" value="Genomic_DNA"/>
</dbReference>
<dbReference type="Proteomes" id="UP001056120">
    <property type="component" value="Linkage Group LG26"/>
</dbReference>
<name>A0ACB8ZFT0_9ASTR</name>
<accession>A0ACB8ZFT0</accession>
<gene>
    <name evidence="1" type="ORF">L1987_79360</name>
</gene>
<evidence type="ECO:0000313" key="2">
    <source>
        <dbReference type="Proteomes" id="UP001056120"/>
    </source>
</evidence>
<proteinExistence type="predicted"/>
<evidence type="ECO:0000313" key="1">
    <source>
        <dbReference type="EMBL" id="KAI3696346.1"/>
    </source>
</evidence>
<reference evidence="2" key="1">
    <citation type="journal article" date="2022" name="Mol. Ecol. Resour.">
        <title>The genomes of chicory, endive, great burdock and yacon provide insights into Asteraceae palaeo-polyploidization history and plant inulin production.</title>
        <authorList>
            <person name="Fan W."/>
            <person name="Wang S."/>
            <person name="Wang H."/>
            <person name="Wang A."/>
            <person name="Jiang F."/>
            <person name="Liu H."/>
            <person name="Zhao H."/>
            <person name="Xu D."/>
            <person name="Zhang Y."/>
        </authorList>
    </citation>
    <scope>NUCLEOTIDE SEQUENCE [LARGE SCALE GENOMIC DNA]</scope>
    <source>
        <strain evidence="2">cv. Yunnan</strain>
    </source>
</reference>
<sequence length="83" mass="9612">MLQAIYILHPTFGLKTAILALQLLVDGMVWKKAVYVDRLLQLFSYVPRDQLTIPDFVFQHELEVNGGKGLIVDPRTKYVYHRP</sequence>
<comment type="caution">
    <text evidence="1">The sequence shown here is derived from an EMBL/GenBank/DDBJ whole genome shotgun (WGS) entry which is preliminary data.</text>
</comment>
<protein>
    <submittedName>
        <fullName evidence="1">Uncharacterized protein</fullName>
    </submittedName>
</protein>
<keyword evidence="2" id="KW-1185">Reference proteome</keyword>